<proteinExistence type="predicted"/>
<protein>
    <submittedName>
        <fullName evidence="2">Uncharacterized protein</fullName>
    </submittedName>
</protein>
<feature type="region of interest" description="Disordered" evidence="1">
    <location>
        <begin position="40"/>
        <end position="74"/>
    </location>
</feature>
<organism evidence="2">
    <name type="scientific">Glycine soja</name>
    <name type="common">Wild soybean</name>
    <dbReference type="NCBI Taxonomy" id="3848"/>
    <lineage>
        <taxon>Eukaryota</taxon>
        <taxon>Viridiplantae</taxon>
        <taxon>Streptophyta</taxon>
        <taxon>Embryophyta</taxon>
        <taxon>Tracheophyta</taxon>
        <taxon>Spermatophyta</taxon>
        <taxon>Magnoliopsida</taxon>
        <taxon>eudicotyledons</taxon>
        <taxon>Gunneridae</taxon>
        <taxon>Pentapetalae</taxon>
        <taxon>rosids</taxon>
        <taxon>fabids</taxon>
        <taxon>Fabales</taxon>
        <taxon>Fabaceae</taxon>
        <taxon>Papilionoideae</taxon>
        <taxon>50 kb inversion clade</taxon>
        <taxon>NPAAA clade</taxon>
        <taxon>indigoferoid/millettioid clade</taxon>
        <taxon>Phaseoleae</taxon>
        <taxon>Glycine</taxon>
        <taxon>Glycine subgen. Soja</taxon>
    </lineage>
</organism>
<name>A0A0B2P9Q9_GLYSO</name>
<dbReference type="AlphaFoldDB" id="A0A0B2P9Q9"/>
<gene>
    <name evidence="2" type="ORF">glysoja_048638</name>
</gene>
<reference evidence="2" key="1">
    <citation type="submission" date="2014-07" db="EMBL/GenBank/DDBJ databases">
        <title>Identification of a novel salt tolerance gene in wild soybean by whole-genome sequencing.</title>
        <authorList>
            <person name="Lam H.-M."/>
            <person name="Qi X."/>
            <person name="Li M.-W."/>
            <person name="Liu X."/>
            <person name="Xie M."/>
            <person name="Ni M."/>
            <person name="Xu X."/>
        </authorList>
    </citation>
    <scope>NUCLEOTIDE SEQUENCE [LARGE SCALE GENOMIC DNA]</scope>
    <source>
        <tissue evidence="2">Root</tissue>
    </source>
</reference>
<evidence type="ECO:0000313" key="2">
    <source>
        <dbReference type="EMBL" id="KHN05951.1"/>
    </source>
</evidence>
<feature type="compositionally biased region" description="Pro residues" evidence="1">
    <location>
        <begin position="52"/>
        <end position="74"/>
    </location>
</feature>
<dbReference type="EMBL" id="KN667923">
    <property type="protein sequence ID" value="KHN05951.1"/>
    <property type="molecule type" value="Genomic_DNA"/>
</dbReference>
<evidence type="ECO:0000256" key="1">
    <source>
        <dbReference type="SAM" id="MobiDB-lite"/>
    </source>
</evidence>
<dbReference type="Proteomes" id="UP000053555">
    <property type="component" value="Unassembled WGS sequence"/>
</dbReference>
<sequence length="91" mass="9920">MHNLRELAHQRPIITTEQFLEQVAWPGALPLVVRPNEAAPLEPTPARVEPVPADPQSPVANPPSPELEVLPPSPPIIIISDSPIWRSCCSP</sequence>
<accession>A0A0B2P9Q9</accession>